<comment type="similarity">
    <text evidence="2 10">Belongs to the CybS family.</text>
</comment>
<keyword evidence="8 10" id="KW-0496">Mitochondrion</keyword>
<evidence type="ECO:0000256" key="8">
    <source>
        <dbReference type="ARBA" id="ARBA00023128"/>
    </source>
</evidence>
<keyword evidence="4 10" id="KW-0812">Transmembrane</keyword>
<sequence length="97" mass="10272">MQSLSSATIALTVPGFFLLNNSHIGSLLETFFSAAVSVHIYLGVCGVVTDYVPNFLIKFGQVGALVLAIVVFLGLTKAILDGNGIVGNVRSLFRKND</sequence>
<accession>A0ABV2AUH8</accession>
<evidence type="ECO:0000256" key="6">
    <source>
        <dbReference type="ARBA" id="ARBA00022946"/>
    </source>
</evidence>
<proteinExistence type="inferred from homology"/>
<evidence type="ECO:0000256" key="1">
    <source>
        <dbReference type="ARBA" id="ARBA00004448"/>
    </source>
</evidence>
<reference evidence="11 12" key="1">
    <citation type="journal article" date="2024" name="BMC Biol.">
        <title>Comparative genomics of Ascetosporea gives new insight into the evolutionary basis for animal parasitism in Rhizaria.</title>
        <authorList>
            <person name="Hiltunen Thoren M."/>
            <person name="Onut-Brannstrom I."/>
            <person name="Alfjorden A."/>
            <person name="Peckova H."/>
            <person name="Swords F."/>
            <person name="Hooper C."/>
            <person name="Holzer A.S."/>
            <person name="Bass D."/>
            <person name="Burki F."/>
        </authorList>
    </citation>
    <scope>NUCLEOTIDE SEQUENCE [LARGE SCALE GENOMIC DNA]</scope>
    <source>
        <strain evidence="11">20-A016</strain>
    </source>
</reference>
<evidence type="ECO:0000313" key="12">
    <source>
        <dbReference type="Proteomes" id="UP001439008"/>
    </source>
</evidence>
<feature type="transmembrane region" description="Helical" evidence="10">
    <location>
        <begin position="59"/>
        <end position="80"/>
    </location>
</feature>
<evidence type="ECO:0000256" key="9">
    <source>
        <dbReference type="ARBA" id="ARBA00023136"/>
    </source>
</evidence>
<evidence type="ECO:0000256" key="4">
    <source>
        <dbReference type="ARBA" id="ARBA00022692"/>
    </source>
</evidence>
<evidence type="ECO:0000256" key="10">
    <source>
        <dbReference type="RuleBase" id="RU364031"/>
    </source>
</evidence>
<gene>
    <name evidence="11" type="ORF">MHBO_004581</name>
</gene>
<keyword evidence="6 10" id="KW-0809">Transit peptide</keyword>
<keyword evidence="7 10" id="KW-1133">Transmembrane helix</keyword>
<dbReference type="Gene3D" id="1.20.1300.10">
    <property type="entry name" value="Fumarate reductase/succinate dehydrogenase, transmembrane subunit"/>
    <property type="match status" value="1"/>
</dbReference>
<keyword evidence="12" id="KW-1185">Reference proteome</keyword>
<dbReference type="Pfam" id="PF05328">
    <property type="entry name" value="CybS"/>
    <property type="match status" value="1"/>
</dbReference>
<dbReference type="InterPro" id="IPR034804">
    <property type="entry name" value="SQR/QFR_C/D"/>
</dbReference>
<comment type="subcellular location">
    <subcellularLocation>
        <location evidence="1 10">Mitochondrion inner membrane</location>
        <topology evidence="1 10">Multi-pass membrane protein</topology>
    </subcellularLocation>
</comment>
<organism evidence="11 12">
    <name type="scientific">Bonamia ostreae</name>
    <dbReference type="NCBI Taxonomy" id="126728"/>
    <lineage>
        <taxon>Eukaryota</taxon>
        <taxon>Sar</taxon>
        <taxon>Rhizaria</taxon>
        <taxon>Endomyxa</taxon>
        <taxon>Ascetosporea</taxon>
        <taxon>Haplosporida</taxon>
        <taxon>Bonamia</taxon>
    </lineage>
</organism>
<comment type="caution">
    <text evidence="10">Lacks conserved residue(s) required for the propagation of feature annotation.</text>
</comment>
<name>A0ABV2AUH8_9EUKA</name>
<feature type="transmembrane region" description="Helical" evidence="10">
    <location>
        <begin position="31"/>
        <end position="52"/>
    </location>
</feature>
<dbReference type="SUPFAM" id="SSF81343">
    <property type="entry name" value="Fumarate reductase respiratory complex transmembrane subunits"/>
    <property type="match status" value="1"/>
</dbReference>
<keyword evidence="5 10" id="KW-0999">Mitochondrion inner membrane</keyword>
<dbReference type="EMBL" id="JBDODL010004471">
    <property type="protein sequence ID" value="MES1923048.1"/>
    <property type="molecule type" value="Genomic_DNA"/>
</dbReference>
<dbReference type="Proteomes" id="UP001439008">
    <property type="component" value="Unassembled WGS sequence"/>
</dbReference>
<dbReference type="InterPro" id="IPR007992">
    <property type="entry name" value="CybS"/>
</dbReference>
<dbReference type="PANTHER" id="PTHR13337">
    <property type="entry name" value="SUCCINATE DEHYDROGENASE"/>
    <property type="match status" value="1"/>
</dbReference>
<evidence type="ECO:0000256" key="7">
    <source>
        <dbReference type="ARBA" id="ARBA00022989"/>
    </source>
</evidence>
<evidence type="ECO:0000256" key="3">
    <source>
        <dbReference type="ARBA" id="ARBA00022448"/>
    </source>
</evidence>
<keyword evidence="9 10" id="KW-0472">Membrane</keyword>
<comment type="caution">
    <text evidence="11">The sequence shown here is derived from an EMBL/GenBank/DDBJ whole genome shotgun (WGS) entry which is preliminary data.</text>
</comment>
<evidence type="ECO:0000313" key="11">
    <source>
        <dbReference type="EMBL" id="MES1923048.1"/>
    </source>
</evidence>
<keyword evidence="3" id="KW-0813">Transport</keyword>
<protein>
    <recommendedName>
        <fullName evidence="10">Succinate dehydrogenase [ubiquinone] cytochrome b small subunit</fullName>
    </recommendedName>
</protein>
<evidence type="ECO:0000256" key="5">
    <source>
        <dbReference type="ARBA" id="ARBA00022792"/>
    </source>
</evidence>
<evidence type="ECO:0000256" key="2">
    <source>
        <dbReference type="ARBA" id="ARBA00007294"/>
    </source>
</evidence>
<dbReference type="PANTHER" id="PTHR13337:SF2">
    <property type="entry name" value="SUCCINATE DEHYDROGENASE [UBIQUINONE] CYTOCHROME B SMALL SUBUNIT, MITOCHONDRIAL"/>
    <property type="match status" value="1"/>
</dbReference>